<feature type="domain" description="RING-type" evidence="11">
    <location>
        <begin position="487"/>
        <end position="528"/>
    </location>
</feature>
<gene>
    <name evidence="14 15" type="primary">LOC108672993</name>
</gene>
<evidence type="ECO:0000256" key="6">
    <source>
        <dbReference type="PROSITE-ProRule" id="PRU00175"/>
    </source>
</evidence>
<reference evidence="14 15" key="1">
    <citation type="submission" date="2025-04" db="UniProtKB">
        <authorList>
            <consortium name="RefSeq"/>
        </authorList>
    </citation>
    <scope>IDENTIFICATION</scope>
    <source>
        <tissue evidence="14 15">Whole organism</tissue>
    </source>
</reference>
<dbReference type="PROSITE" id="PS00518">
    <property type="entry name" value="ZF_RING_1"/>
    <property type="match status" value="1"/>
</dbReference>
<dbReference type="Pfam" id="PF00076">
    <property type="entry name" value="RRM_1"/>
    <property type="match status" value="1"/>
</dbReference>
<keyword evidence="8" id="KW-0175">Coiled coil</keyword>
<dbReference type="GO" id="GO:0008270">
    <property type="term" value="F:zinc ion binding"/>
    <property type="evidence" value="ECO:0007669"/>
    <property type="project" value="UniProtKB-KW"/>
</dbReference>
<dbReference type="InterPro" id="IPR029000">
    <property type="entry name" value="Cyclophilin-like_dom_sf"/>
</dbReference>
<evidence type="ECO:0000313" key="13">
    <source>
        <dbReference type="Proteomes" id="UP000694843"/>
    </source>
</evidence>
<dbReference type="InterPro" id="IPR013083">
    <property type="entry name" value="Znf_RING/FYVE/PHD"/>
</dbReference>
<dbReference type="InterPro" id="IPR012677">
    <property type="entry name" value="Nucleotide-bd_a/b_plait_sf"/>
</dbReference>
<evidence type="ECO:0000256" key="3">
    <source>
        <dbReference type="ARBA" id="ARBA00022833"/>
    </source>
</evidence>
<feature type="domain" description="RRM" evidence="12">
    <location>
        <begin position="10"/>
        <end position="82"/>
    </location>
</feature>
<evidence type="ECO:0000259" key="10">
    <source>
        <dbReference type="PROSITE" id="PS50072"/>
    </source>
</evidence>
<dbReference type="SMART" id="SM00360">
    <property type="entry name" value="RRM"/>
    <property type="match status" value="1"/>
</dbReference>
<evidence type="ECO:0000256" key="7">
    <source>
        <dbReference type="PROSITE-ProRule" id="PRU00176"/>
    </source>
</evidence>
<keyword evidence="4 7" id="KW-0694">RNA-binding</keyword>
<dbReference type="OrthoDB" id="252722at2759"/>
<dbReference type="PROSITE" id="PS50089">
    <property type="entry name" value="ZF_RING_2"/>
    <property type="match status" value="1"/>
</dbReference>
<dbReference type="PANTHER" id="PTHR11071:SF561">
    <property type="entry name" value="PEPTIDYL-PROLYL CIS-TRANS ISOMERASE D-RELATED"/>
    <property type="match status" value="1"/>
</dbReference>
<evidence type="ECO:0000256" key="1">
    <source>
        <dbReference type="ARBA" id="ARBA00022723"/>
    </source>
</evidence>
<dbReference type="RefSeq" id="XP_018016247.1">
    <property type="nucleotide sequence ID" value="XM_018160758.2"/>
</dbReference>
<evidence type="ECO:0000256" key="4">
    <source>
        <dbReference type="ARBA" id="ARBA00022884"/>
    </source>
</evidence>
<evidence type="ECO:0000259" key="11">
    <source>
        <dbReference type="PROSITE" id="PS50089"/>
    </source>
</evidence>
<dbReference type="InterPro" id="IPR000504">
    <property type="entry name" value="RRM_dom"/>
</dbReference>
<dbReference type="InterPro" id="IPR001841">
    <property type="entry name" value="Znf_RING"/>
</dbReference>
<accession>A0A8B7NRA7</accession>
<feature type="domain" description="PPIase cyclophilin-type" evidence="10">
    <location>
        <begin position="990"/>
        <end position="1147"/>
    </location>
</feature>
<dbReference type="Gene3D" id="2.40.100.10">
    <property type="entry name" value="Cyclophilin-like"/>
    <property type="match status" value="1"/>
</dbReference>
<dbReference type="SUPFAM" id="SSF54928">
    <property type="entry name" value="RNA-binding domain, RBD"/>
    <property type="match status" value="1"/>
</dbReference>
<evidence type="ECO:0000256" key="2">
    <source>
        <dbReference type="ARBA" id="ARBA00022771"/>
    </source>
</evidence>
<keyword evidence="1" id="KW-0479">Metal-binding</keyword>
<proteinExistence type="predicted"/>
<dbReference type="InterPro" id="IPR017907">
    <property type="entry name" value="Znf_RING_CS"/>
</dbReference>
<organism evidence="13 14">
    <name type="scientific">Hyalella azteca</name>
    <name type="common">Amphipod</name>
    <dbReference type="NCBI Taxonomy" id="294128"/>
    <lineage>
        <taxon>Eukaryota</taxon>
        <taxon>Metazoa</taxon>
        <taxon>Ecdysozoa</taxon>
        <taxon>Arthropoda</taxon>
        <taxon>Crustacea</taxon>
        <taxon>Multicrustacea</taxon>
        <taxon>Malacostraca</taxon>
        <taxon>Eumalacostraca</taxon>
        <taxon>Peracarida</taxon>
        <taxon>Amphipoda</taxon>
        <taxon>Senticaudata</taxon>
        <taxon>Talitrida</taxon>
        <taxon>Talitroidea</taxon>
        <taxon>Hyalellidae</taxon>
        <taxon>Hyalella</taxon>
    </lineage>
</organism>
<keyword evidence="13" id="KW-1185">Reference proteome</keyword>
<name>A0A8B7NRA7_HYAAZ</name>
<dbReference type="InterPro" id="IPR002130">
    <property type="entry name" value="Cyclophilin-type_PPIase_dom"/>
</dbReference>
<evidence type="ECO:0000259" key="12">
    <source>
        <dbReference type="PROSITE" id="PS50102"/>
    </source>
</evidence>
<dbReference type="InterPro" id="IPR035979">
    <property type="entry name" value="RBD_domain_sf"/>
</dbReference>
<dbReference type="GeneID" id="108672993"/>
<dbReference type="RefSeq" id="XP_047741338.1">
    <property type="nucleotide sequence ID" value="XM_047885382.1"/>
</dbReference>
<dbReference type="SUPFAM" id="SSF57850">
    <property type="entry name" value="RING/U-box"/>
    <property type="match status" value="1"/>
</dbReference>
<sequence>MTKECGRPTYKIYVGNLAPNTSDYDLMRVFGQYGDVIEAVSLGSKGFGFVHMACEDEGVRAMKALYKYLLNGKEMVVQPAINPKKASVSGHFANKKRATIGRGVGTLDDFDDNFSYDLLDQEIAQCIEAESLGSSHSSPTAQYQQYSGGANSQSVAQLSGLSDALSIDADSGVTINGSSTTINSLQGNAANAAPVGASNGLQGIVSSSATGTTNNVIHGCALTPFQFTATSSASQSTIVSSPWGEVDAGKSNGGILQTQSQLAQSSRNNTGFLAHKNNGLSQAAYLNEQFRNDQLKTTFNLHSNDVNALVLKANQVNNQLNQVRSLLLSQPQNPTLVAHSNRLQQDLESLQNQIYATQAATNSLTEDQQLILKLKQKHIQQSELQALLYQHQLQQQQQQQQQQSLLNGNVNLGPGILDVNRGLGLQNSSVSNILDMKRSSSGLTNSSYPKINSTLSNGLAMNSNSFTTSSSTTNTLAMNNHAMPHRCQMCLEPFNLNNRVPKILCCTHTYCLSCLMASTSPTGLIQCPGNCGVSTQLTEAGLAGLTTNQGYLNVQDSTGATASNGHVQPSEVCASCTGTLQDQPVSKCRQEGHTLVASDEAVRLMVAQLRPNVEKILVVLRQVMKMRANIKERVESTLQSLAKFTEELKTKLQHDSLEEDVLISTLNDLNALMLRMDTLTYPELLRTFQSVERCANNISYQHTQCYNSTVVNEAVEALMLRLHQESLPQVFKIGLRQNEMFRMEQSLQEHALSGNYANVLLQYMVADLLGSRVKQNKAFSAFGNCDATEIDNMPQEAHGSSSQSPSDAGIMSNGVLSSSGTPDMAAMNGHDVNVLRNSMEQVDITCLLQTTEAIEAENPSSADIHQYNDHSASLGLSNICHLANDAEDIEAVDLEKSLLEGSASIEPEESHGMHSSAPSPRRNHSVTPPIGAVVPLAAESPAGSSDKGSKPFSYLDAAKKPAKPQPEPQPKTDVYKLPAQVKQIKTPHCWMKVTVDGEPIGRIVFQLRPDKAPKMCENFLGLCTNKPGYGYKGTHFFKNGDGFLAGGDVENDDGTGGYSIFNCAKFEADLCPLKDEVGMIRFKGNGTSENGRGMVGSQFMVWCAEREFKKFSFSLVFGRVVDGMDVVKKAAAVNLSKHDVMIEDCGGVL</sequence>
<dbReference type="PANTHER" id="PTHR11071">
    <property type="entry name" value="PEPTIDYL-PROLYL CIS-TRANS ISOMERASE"/>
    <property type="match status" value="1"/>
</dbReference>
<protein>
    <recommendedName>
        <fullName evidence="5">Cyclophilin E</fullName>
    </recommendedName>
</protein>
<dbReference type="KEGG" id="hazt:108672993"/>
<dbReference type="GO" id="GO:0003723">
    <property type="term" value="F:RNA binding"/>
    <property type="evidence" value="ECO:0007669"/>
    <property type="project" value="UniProtKB-UniRule"/>
</dbReference>
<feature type="region of interest" description="Disordered" evidence="9">
    <location>
        <begin position="791"/>
        <end position="824"/>
    </location>
</feature>
<evidence type="ECO:0000313" key="14">
    <source>
        <dbReference type="RefSeq" id="XP_018016247.1"/>
    </source>
</evidence>
<dbReference type="GO" id="GO:0006457">
    <property type="term" value="P:protein folding"/>
    <property type="evidence" value="ECO:0007669"/>
    <property type="project" value="TreeGrafter"/>
</dbReference>
<feature type="coiled-coil region" evidence="8">
    <location>
        <begin position="340"/>
        <end position="399"/>
    </location>
</feature>
<evidence type="ECO:0000256" key="5">
    <source>
        <dbReference type="ARBA" id="ARBA00049785"/>
    </source>
</evidence>
<dbReference type="GO" id="GO:0016018">
    <property type="term" value="F:cyclosporin A binding"/>
    <property type="evidence" value="ECO:0007669"/>
    <property type="project" value="TreeGrafter"/>
</dbReference>
<evidence type="ECO:0000256" key="9">
    <source>
        <dbReference type="SAM" id="MobiDB-lite"/>
    </source>
</evidence>
<dbReference type="SUPFAM" id="SSF50891">
    <property type="entry name" value="Cyclophilin-like"/>
    <property type="match status" value="1"/>
</dbReference>
<dbReference type="PROSITE" id="PS50072">
    <property type="entry name" value="CSA_PPIASE_2"/>
    <property type="match status" value="1"/>
</dbReference>
<dbReference type="Pfam" id="PF00160">
    <property type="entry name" value="Pro_isomerase"/>
    <property type="match status" value="1"/>
</dbReference>
<evidence type="ECO:0000313" key="15">
    <source>
        <dbReference type="RefSeq" id="XP_047741338.1"/>
    </source>
</evidence>
<dbReference type="AlphaFoldDB" id="A0A8B7NRA7"/>
<keyword evidence="3" id="KW-0862">Zinc</keyword>
<evidence type="ECO:0000256" key="8">
    <source>
        <dbReference type="SAM" id="Coils"/>
    </source>
</evidence>
<keyword evidence="2 6" id="KW-0863">Zinc-finger</keyword>
<dbReference type="Gene3D" id="3.30.70.330">
    <property type="match status" value="1"/>
</dbReference>
<dbReference type="GO" id="GO:0005737">
    <property type="term" value="C:cytoplasm"/>
    <property type="evidence" value="ECO:0007669"/>
    <property type="project" value="TreeGrafter"/>
</dbReference>
<dbReference type="GO" id="GO:0003755">
    <property type="term" value="F:peptidyl-prolyl cis-trans isomerase activity"/>
    <property type="evidence" value="ECO:0007669"/>
    <property type="project" value="InterPro"/>
</dbReference>
<feature type="region of interest" description="Disordered" evidence="9">
    <location>
        <begin position="904"/>
        <end position="974"/>
    </location>
</feature>
<dbReference type="PROSITE" id="PS50102">
    <property type="entry name" value="RRM"/>
    <property type="match status" value="1"/>
</dbReference>
<dbReference type="Proteomes" id="UP000694843">
    <property type="component" value="Unplaced"/>
</dbReference>
<dbReference type="Gene3D" id="3.30.40.10">
    <property type="entry name" value="Zinc/RING finger domain, C3HC4 (zinc finger)"/>
    <property type="match status" value="1"/>
</dbReference>